<organism evidence="5 6">
    <name type="scientific">Sediminibacillus halophilus</name>
    <dbReference type="NCBI Taxonomy" id="482461"/>
    <lineage>
        <taxon>Bacteria</taxon>
        <taxon>Bacillati</taxon>
        <taxon>Bacillota</taxon>
        <taxon>Bacilli</taxon>
        <taxon>Bacillales</taxon>
        <taxon>Bacillaceae</taxon>
        <taxon>Sediminibacillus</taxon>
    </lineage>
</organism>
<dbReference type="GO" id="GO:0043565">
    <property type="term" value="F:sequence-specific DNA binding"/>
    <property type="evidence" value="ECO:0007669"/>
    <property type="project" value="InterPro"/>
</dbReference>
<dbReference type="AlphaFoldDB" id="A0A1G9TAM5"/>
<protein>
    <submittedName>
        <fullName evidence="5">AraC-type DNA-binding protein</fullName>
    </submittedName>
</protein>
<dbReference type="SUPFAM" id="SSF46689">
    <property type="entry name" value="Homeodomain-like"/>
    <property type="match status" value="2"/>
</dbReference>
<evidence type="ECO:0000256" key="3">
    <source>
        <dbReference type="ARBA" id="ARBA00023163"/>
    </source>
</evidence>
<dbReference type="PROSITE" id="PS00041">
    <property type="entry name" value="HTH_ARAC_FAMILY_1"/>
    <property type="match status" value="1"/>
</dbReference>
<dbReference type="RefSeq" id="WP_074599484.1">
    <property type="nucleotide sequence ID" value="NZ_FNHF01000003.1"/>
</dbReference>
<evidence type="ECO:0000313" key="6">
    <source>
        <dbReference type="Proteomes" id="UP000182347"/>
    </source>
</evidence>
<keyword evidence="6" id="KW-1185">Reference proteome</keyword>
<proteinExistence type="predicted"/>
<name>A0A1G9TAM5_9BACI</name>
<dbReference type="InterPro" id="IPR018060">
    <property type="entry name" value="HTH_AraC"/>
</dbReference>
<evidence type="ECO:0000256" key="2">
    <source>
        <dbReference type="ARBA" id="ARBA00023125"/>
    </source>
</evidence>
<dbReference type="Pfam" id="PF12833">
    <property type="entry name" value="HTH_18"/>
    <property type="match status" value="1"/>
</dbReference>
<dbReference type="OrthoDB" id="247151at2"/>
<keyword evidence="3" id="KW-0804">Transcription</keyword>
<dbReference type="STRING" id="482461.SAMN05216244_2506"/>
<dbReference type="InterPro" id="IPR009057">
    <property type="entry name" value="Homeodomain-like_sf"/>
</dbReference>
<evidence type="ECO:0000256" key="1">
    <source>
        <dbReference type="ARBA" id="ARBA00023015"/>
    </source>
</evidence>
<sequence>MSKLKKNKNSHFIMKKLHLIYLSSNLPSYYFRDSKLADSYTCNKINASNPQIFSQIEKRIRNNTSHLNAQEIKLSNICFIVLPDPFSDKGMFVIGPYLRENNTETFGEKLNVECPIKLEYSFKISKLSKREVERYKQILYLGICSQQEEIANNKEILDDITLHQKITEEKELYYPHQQETEFLSLFKKGDKRCIKIFQEYRPSSLQYLNLFNIRYMKNNLMIFVSTLTQEAIEAGCNPQQMIKLRESFVKQIETKIYPKDQNHYIKHELRILSSYLTKVQQYLVKGHSKATRTAVSYIQDHLTDSITLKQIATYCGRHPSYISSLFKKEVGIPLQEYILGERLKKAKYFLKNSSYLLVDIAHYSGFESQSYFSFQFKRKNKCTPLEYRNKMIDNGY</sequence>
<dbReference type="PROSITE" id="PS01124">
    <property type="entry name" value="HTH_ARAC_FAMILY_2"/>
    <property type="match status" value="1"/>
</dbReference>
<dbReference type="GO" id="GO:0003700">
    <property type="term" value="F:DNA-binding transcription factor activity"/>
    <property type="evidence" value="ECO:0007669"/>
    <property type="project" value="InterPro"/>
</dbReference>
<dbReference type="SMART" id="SM00342">
    <property type="entry name" value="HTH_ARAC"/>
    <property type="match status" value="1"/>
</dbReference>
<dbReference type="EMBL" id="FNHF01000003">
    <property type="protein sequence ID" value="SDM44694.1"/>
    <property type="molecule type" value="Genomic_DNA"/>
</dbReference>
<dbReference type="PANTHER" id="PTHR43280">
    <property type="entry name" value="ARAC-FAMILY TRANSCRIPTIONAL REGULATOR"/>
    <property type="match status" value="1"/>
</dbReference>
<reference evidence="6" key="1">
    <citation type="submission" date="2016-10" db="EMBL/GenBank/DDBJ databases">
        <authorList>
            <person name="Varghese N."/>
            <person name="Submissions S."/>
        </authorList>
    </citation>
    <scope>NUCLEOTIDE SEQUENCE [LARGE SCALE GENOMIC DNA]</scope>
    <source>
        <strain evidence="6">CGMCC 1.6199</strain>
    </source>
</reference>
<dbReference type="Gene3D" id="1.10.10.60">
    <property type="entry name" value="Homeodomain-like"/>
    <property type="match status" value="2"/>
</dbReference>
<gene>
    <name evidence="5" type="ORF">SAMN05216244_2506</name>
</gene>
<feature type="domain" description="HTH araC/xylS-type" evidence="4">
    <location>
        <begin position="292"/>
        <end position="390"/>
    </location>
</feature>
<keyword evidence="1" id="KW-0805">Transcription regulation</keyword>
<evidence type="ECO:0000313" key="5">
    <source>
        <dbReference type="EMBL" id="SDM44694.1"/>
    </source>
</evidence>
<evidence type="ECO:0000259" key="4">
    <source>
        <dbReference type="PROSITE" id="PS01124"/>
    </source>
</evidence>
<dbReference type="PANTHER" id="PTHR43280:SF10">
    <property type="entry name" value="REGULATORY PROTEIN POCR"/>
    <property type="match status" value="1"/>
</dbReference>
<accession>A0A1G9TAM5</accession>
<keyword evidence="2 5" id="KW-0238">DNA-binding</keyword>
<dbReference type="Proteomes" id="UP000182347">
    <property type="component" value="Unassembled WGS sequence"/>
</dbReference>
<dbReference type="InterPro" id="IPR018062">
    <property type="entry name" value="HTH_AraC-typ_CS"/>
</dbReference>